<evidence type="ECO:0000313" key="2">
    <source>
        <dbReference type="EMBL" id="AKT40951.1"/>
    </source>
</evidence>
<sequence>MLAPPMSGFAVKAPRPPPDGARAGGAEGTAGATRAATETIAPPPPGVGEHVSQALKQHITEMALGLLEEQLQARIVHYRADLATNPELDEVTATVVEQLHRLQAAAQERASGDREAIRAAHERTLRRLLGRVFPAGSLSLLVEGRLKRIHRKLARLFFQSELHGKTRGRDGGMKVIHHGEQAIFYLLARYRNRLQAELGGFDFASDEVRERSFELLAKISKDMQDAFLSRRSTELRRIVGAFNTVLVDVMRRVLSAEVGAISAEVVERGQTQEGRAYSYKIAEEAFPRFRAAMERAIMVRLVGAVEDPLVARLADTAGSDRDETVQFITDPQVFSMICGELCDGMYELLCNEGFLDLPPDWRVVSATPQAG</sequence>
<keyword evidence="3" id="KW-1185">Reference proteome</keyword>
<feature type="region of interest" description="Disordered" evidence="1">
    <location>
        <begin position="1"/>
        <end position="49"/>
    </location>
</feature>
<feature type="compositionally biased region" description="Low complexity" evidence="1">
    <location>
        <begin position="29"/>
        <end position="39"/>
    </location>
</feature>
<dbReference type="KEGG" id="ccro:CMC5_051080"/>
<dbReference type="Proteomes" id="UP000067626">
    <property type="component" value="Chromosome"/>
</dbReference>
<proteinExistence type="predicted"/>
<dbReference type="EMBL" id="CP012159">
    <property type="protein sequence ID" value="AKT40951.1"/>
    <property type="molecule type" value="Genomic_DNA"/>
</dbReference>
<dbReference type="AlphaFoldDB" id="A0A0K1EJA3"/>
<evidence type="ECO:0000256" key="1">
    <source>
        <dbReference type="SAM" id="MobiDB-lite"/>
    </source>
</evidence>
<organism evidence="2 3">
    <name type="scientific">Chondromyces crocatus</name>
    <dbReference type="NCBI Taxonomy" id="52"/>
    <lineage>
        <taxon>Bacteria</taxon>
        <taxon>Pseudomonadati</taxon>
        <taxon>Myxococcota</taxon>
        <taxon>Polyangia</taxon>
        <taxon>Polyangiales</taxon>
        <taxon>Polyangiaceae</taxon>
        <taxon>Chondromyces</taxon>
    </lineage>
</organism>
<dbReference type="STRING" id="52.CMC5_051080"/>
<reference evidence="2 3" key="1">
    <citation type="submission" date="2015-07" db="EMBL/GenBank/DDBJ databases">
        <title>Genome analysis of myxobacterium Chondromyces crocatus Cm c5 reveals a high potential for natural compound synthesis and the genetic basis for the loss of fruiting body formation.</title>
        <authorList>
            <person name="Zaburannyi N."/>
            <person name="Bunk B."/>
            <person name="Maier J."/>
            <person name="Overmann J."/>
            <person name="Mueller R."/>
        </authorList>
    </citation>
    <scope>NUCLEOTIDE SEQUENCE [LARGE SCALE GENOMIC DNA]</scope>
    <source>
        <strain evidence="2 3">Cm c5</strain>
    </source>
</reference>
<protein>
    <submittedName>
        <fullName evidence="2">Uncharacterized protein</fullName>
    </submittedName>
</protein>
<evidence type="ECO:0000313" key="3">
    <source>
        <dbReference type="Proteomes" id="UP000067626"/>
    </source>
</evidence>
<accession>A0A0K1EJA3</accession>
<gene>
    <name evidence="2" type="ORF">CMC5_051080</name>
</gene>
<name>A0A0K1EJA3_CHOCO</name>